<dbReference type="Pfam" id="PF03321">
    <property type="entry name" value="GH3"/>
    <property type="match status" value="1"/>
</dbReference>
<dbReference type="GO" id="GO:0005737">
    <property type="term" value="C:cytoplasm"/>
    <property type="evidence" value="ECO:0007669"/>
    <property type="project" value="TreeGrafter"/>
</dbReference>
<dbReference type="Proteomes" id="UP000604825">
    <property type="component" value="Unassembled WGS sequence"/>
</dbReference>
<evidence type="ECO:0000313" key="1">
    <source>
        <dbReference type="EMBL" id="CAD6343983.1"/>
    </source>
</evidence>
<gene>
    <name evidence="1" type="ORF">NCGR_LOCUS68081</name>
</gene>
<proteinExistence type="predicted"/>
<protein>
    <submittedName>
        <fullName evidence="1">Uncharacterized protein</fullName>
    </submittedName>
</protein>
<organism evidence="1 2">
    <name type="scientific">Miscanthus lutarioriparius</name>
    <dbReference type="NCBI Taxonomy" id="422564"/>
    <lineage>
        <taxon>Eukaryota</taxon>
        <taxon>Viridiplantae</taxon>
        <taxon>Streptophyta</taxon>
        <taxon>Embryophyta</taxon>
        <taxon>Tracheophyta</taxon>
        <taxon>Spermatophyta</taxon>
        <taxon>Magnoliopsida</taxon>
        <taxon>Liliopsida</taxon>
        <taxon>Poales</taxon>
        <taxon>Poaceae</taxon>
        <taxon>PACMAD clade</taxon>
        <taxon>Panicoideae</taxon>
        <taxon>Andropogonodae</taxon>
        <taxon>Andropogoneae</taxon>
        <taxon>Saccharinae</taxon>
        <taxon>Miscanthus</taxon>
    </lineage>
</organism>
<dbReference type="AlphaFoldDB" id="A0A811SQ96"/>
<dbReference type="InterPro" id="IPR004993">
    <property type="entry name" value="GH3"/>
</dbReference>
<accession>A0A811SQ96</accession>
<dbReference type="EMBL" id="CAJGYO010000865">
    <property type="protein sequence ID" value="CAD6343983.1"/>
    <property type="molecule type" value="Genomic_DNA"/>
</dbReference>
<reference evidence="1" key="1">
    <citation type="submission" date="2020-10" db="EMBL/GenBank/DDBJ databases">
        <authorList>
            <person name="Han B."/>
            <person name="Lu T."/>
            <person name="Zhao Q."/>
            <person name="Huang X."/>
            <person name="Zhao Y."/>
        </authorList>
    </citation>
    <scope>NUCLEOTIDE SEQUENCE</scope>
</reference>
<sequence length="128" mass="13869">MAAEMMLESIEEMSTNVDAVQEWGLADILARNGDTEYLAKCGLAGARASDRATFRAKVPMATYDDLKPYILRIANGDRSHILSGSVHPISEFNVSSGTSDGEPKLIPAVKDEVDCLLLHSLVMAVMNQ</sequence>
<evidence type="ECO:0000313" key="2">
    <source>
        <dbReference type="Proteomes" id="UP000604825"/>
    </source>
</evidence>
<dbReference type="PANTHER" id="PTHR31901:SF60">
    <property type="match status" value="1"/>
</dbReference>
<keyword evidence="2" id="KW-1185">Reference proteome</keyword>
<dbReference type="OrthoDB" id="679297at2759"/>
<dbReference type="GO" id="GO:0016881">
    <property type="term" value="F:acid-amino acid ligase activity"/>
    <property type="evidence" value="ECO:0007669"/>
    <property type="project" value="TreeGrafter"/>
</dbReference>
<comment type="caution">
    <text evidence="1">The sequence shown here is derived from an EMBL/GenBank/DDBJ whole genome shotgun (WGS) entry which is preliminary data.</text>
</comment>
<name>A0A811SQ96_9POAL</name>
<dbReference type="PANTHER" id="PTHR31901">
    <property type="entry name" value="GH3 DOMAIN-CONTAINING PROTEIN"/>
    <property type="match status" value="1"/>
</dbReference>